<gene>
    <name evidence="2" type="ORF">VVAX_04879</name>
</gene>
<evidence type="ECO:0008006" key="3">
    <source>
        <dbReference type="Google" id="ProtNLM"/>
    </source>
</evidence>
<sequence>MKNKRGMTGALCTAAVVLLVATGAQAGVLRPGLYEGLMLAVDGGGAVSGSFAQQGSCSFRIAGRASSQSAAVVRTIVEGPAPSIEGRLSAGADSRTVSLALPGGHQLPGCGNVLPPLIDNGLDLDLTHKAGWIRLVSVSADRTALQKSPGDAGRAYVVRGDVLGVVSEKAGLLEVDFVNTQGRVLHGWIAAKDAKAIAAP</sequence>
<feature type="chain" id="PRO_5025373077" description="SH3 domain-containing protein" evidence="1">
    <location>
        <begin position="27"/>
        <end position="200"/>
    </location>
</feature>
<dbReference type="EMBL" id="LR743507">
    <property type="protein sequence ID" value="CAA2108364.1"/>
    <property type="molecule type" value="Genomic_DNA"/>
</dbReference>
<dbReference type="RefSeq" id="WP_339092385.1">
    <property type="nucleotide sequence ID" value="NZ_LR743507.1"/>
</dbReference>
<evidence type="ECO:0000313" key="2">
    <source>
        <dbReference type="EMBL" id="CAA2108364.1"/>
    </source>
</evidence>
<reference evidence="2" key="1">
    <citation type="submission" date="2019-12" db="EMBL/GenBank/DDBJ databases">
        <authorList>
            <person name="Cremers G."/>
        </authorList>
    </citation>
    <scope>NUCLEOTIDE SEQUENCE</scope>
    <source>
        <strain evidence="2">Vvax</strain>
    </source>
</reference>
<protein>
    <recommendedName>
        <fullName evidence="3">SH3 domain-containing protein</fullName>
    </recommendedName>
</protein>
<name>A0A679J7B5_VARPD</name>
<evidence type="ECO:0000256" key="1">
    <source>
        <dbReference type="SAM" id="SignalP"/>
    </source>
</evidence>
<feature type="signal peptide" evidence="1">
    <location>
        <begin position="1"/>
        <end position="26"/>
    </location>
</feature>
<proteinExistence type="predicted"/>
<organism evidence="2">
    <name type="scientific">Variovorax paradoxus</name>
    <dbReference type="NCBI Taxonomy" id="34073"/>
    <lineage>
        <taxon>Bacteria</taxon>
        <taxon>Pseudomonadati</taxon>
        <taxon>Pseudomonadota</taxon>
        <taxon>Betaproteobacteria</taxon>
        <taxon>Burkholderiales</taxon>
        <taxon>Comamonadaceae</taxon>
        <taxon>Variovorax</taxon>
    </lineage>
</organism>
<dbReference type="AlphaFoldDB" id="A0A679J7B5"/>
<keyword evidence="1" id="KW-0732">Signal</keyword>
<accession>A0A679J7B5</accession>